<evidence type="ECO:0000256" key="1">
    <source>
        <dbReference type="ARBA" id="ARBA00008558"/>
    </source>
</evidence>
<feature type="signal peptide" evidence="3">
    <location>
        <begin position="1"/>
        <end position="21"/>
    </location>
</feature>
<dbReference type="InterPro" id="IPR024705">
    <property type="entry name" value="Ssp411"/>
</dbReference>
<dbReference type="EMBL" id="FQXZ01000049">
    <property type="protein sequence ID" value="SHI84227.1"/>
    <property type="molecule type" value="Genomic_DNA"/>
</dbReference>
<dbReference type="Gene3D" id="1.50.10.10">
    <property type="match status" value="1"/>
</dbReference>
<dbReference type="InterPro" id="IPR010819">
    <property type="entry name" value="AGE/CE"/>
</dbReference>
<dbReference type="GO" id="GO:0005975">
    <property type="term" value="P:carbohydrate metabolic process"/>
    <property type="evidence" value="ECO:0007669"/>
    <property type="project" value="InterPro"/>
</dbReference>
<keyword evidence="5" id="KW-1185">Reference proteome</keyword>
<dbReference type="GO" id="GO:0047736">
    <property type="term" value="F:cellobiose epimerase activity"/>
    <property type="evidence" value="ECO:0007669"/>
    <property type="project" value="UniProtKB-EC"/>
</dbReference>
<feature type="chain" id="PRO_5012002637" evidence="3">
    <location>
        <begin position="22"/>
        <end position="643"/>
    </location>
</feature>
<keyword evidence="2 4" id="KW-0413">Isomerase</keyword>
<organism evidence="4 5">
    <name type="scientific">Vibrio aerogenes CECT 7868</name>
    <dbReference type="NCBI Taxonomy" id="1216006"/>
    <lineage>
        <taxon>Bacteria</taxon>
        <taxon>Pseudomonadati</taxon>
        <taxon>Pseudomonadota</taxon>
        <taxon>Gammaproteobacteria</taxon>
        <taxon>Vibrionales</taxon>
        <taxon>Vibrionaceae</taxon>
        <taxon>Vibrio</taxon>
    </lineage>
</organism>
<reference evidence="4 5" key="1">
    <citation type="submission" date="2016-11" db="EMBL/GenBank/DDBJ databases">
        <authorList>
            <person name="Jaros S."/>
            <person name="Januszkiewicz K."/>
            <person name="Wedrychowicz H."/>
        </authorList>
    </citation>
    <scope>NUCLEOTIDE SEQUENCE [LARGE SCALE GENOMIC DNA]</scope>
    <source>
        <strain evidence="4 5">CECT 7868</strain>
    </source>
</reference>
<dbReference type="EC" id="5.1.3.11" evidence="4"/>
<evidence type="ECO:0000313" key="4">
    <source>
        <dbReference type="EMBL" id="SHI84227.1"/>
    </source>
</evidence>
<dbReference type="Pfam" id="PF07221">
    <property type="entry name" value="GlcNAc_2-epim"/>
    <property type="match status" value="1"/>
</dbReference>
<evidence type="ECO:0000256" key="3">
    <source>
        <dbReference type="SAM" id="SignalP"/>
    </source>
</evidence>
<gene>
    <name evidence="4" type="primary">ce</name>
    <name evidence="4" type="ORF">VA7868_04448</name>
</gene>
<dbReference type="PANTHER" id="PTHR42899">
    <property type="entry name" value="SPERMATOGENESIS-ASSOCIATED PROTEIN 20"/>
    <property type="match status" value="1"/>
</dbReference>
<dbReference type="InterPro" id="IPR012341">
    <property type="entry name" value="6hp_glycosidase-like_sf"/>
</dbReference>
<dbReference type="InterPro" id="IPR008928">
    <property type="entry name" value="6-hairpin_glycosidase_sf"/>
</dbReference>
<comment type="similarity">
    <text evidence="1">Belongs to the N-acylglucosamine 2-epimerase family.</text>
</comment>
<dbReference type="RefSeq" id="WP_217653343.1">
    <property type="nucleotide sequence ID" value="NZ_FQXZ01000049.1"/>
</dbReference>
<accession>A0A1M6EFC0</accession>
<name>A0A1M6EFC0_9VIBR</name>
<dbReference type="PANTHER" id="PTHR42899:SF1">
    <property type="entry name" value="SPERMATOGENESIS-ASSOCIATED PROTEIN 20"/>
    <property type="match status" value="1"/>
</dbReference>
<dbReference type="Proteomes" id="UP000184608">
    <property type="component" value="Unassembled WGS sequence"/>
</dbReference>
<dbReference type="STRING" id="1216006.VA7868_04448"/>
<protein>
    <submittedName>
        <fullName evidence="4">Cellobiose 2-epimerase</fullName>
        <ecNumber evidence="4">5.1.3.11</ecNumber>
    </submittedName>
</protein>
<evidence type="ECO:0000256" key="2">
    <source>
        <dbReference type="ARBA" id="ARBA00023235"/>
    </source>
</evidence>
<dbReference type="AlphaFoldDB" id="A0A1M6EFC0"/>
<proteinExistence type="inferred from homology"/>
<sequence>MLRNKISLFFMAISFSSLSLADSPHEKLTNHSSGYTIHQPEIHQYSAFSELISGYITHYDQSNKIISIQTEQGIVYKVLIDENAYAEIVHNLGDKFNNATPYLEKMLTNGRFMYAYGICYPQGKRYNLAAKHIVFSADQDNQYVFERPDWWQHQISQLADFYLDAQFANGVIDYSKYRTNLSLEGRKKGDGIQEAATLSRLVYGFATAYMMTGHDKYWQAAKKGSLYLRQHFKSEKNGNTFWYHAIDVNQHQKMVSSAFSDDYDAIPAYEQIYDLAGLVQTYRISGDPAILQDVKETLELFDQKFKDHSQKGGYFSHIDSQTFSPHAKSLGDNQNKKNWNSVGDHAPAYLINLWLATGEKKYADMLEDTFDTIVKHFPSNTQSPFVNERFDEDWHVDKTYKWQKDSAVVGHNLKIAWNLMRMNSLNAKPEYKRLAENIADKMPVYGLDKLRGGWYDVIDRELKGQEKFHRFAFHDRKAWWQQEQGILAYLILAGTTGSSDYLKLARESLSFYNAWFLDKENGGVYFNVLADGNPYLLGAERNKGSHSMSGYHAFELAYLSAVYNKLLILKQPMDLYFKPQSDGLNHALLRVQPDILPKDRVKIENVWLNGVPYHDFNPTQLTVSLPQGLHDIQVKVRLVPTNI</sequence>
<keyword evidence="3" id="KW-0732">Signal</keyword>
<evidence type="ECO:0000313" key="5">
    <source>
        <dbReference type="Proteomes" id="UP000184608"/>
    </source>
</evidence>
<dbReference type="SUPFAM" id="SSF48208">
    <property type="entry name" value="Six-hairpin glycosidases"/>
    <property type="match status" value="1"/>
</dbReference>